<dbReference type="AlphaFoldDB" id="A0A0Q9XAI6"/>
<dbReference type="EMBL" id="CH933806">
    <property type="protein sequence ID" value="KRG01598.1"/>
    <property type="molecule type" value="Genomic_DNA"/>
</dbReference>
<name>A0A0Q9XAI6_DROMO</name>
<dbReference type="InParanoid" id="A0A0Q9XAI6"/>
<feature type="compositionally biased region" description="Polar residues" evidence="1">
    <location>
        <begin position="41"/>
        <end position="61"/>
    </location>
</feature>
<dbReference type="KEGG" id="dmo:Dmoj_GI26404"/>
<accession>A0A0Q9XAI6</accession>
<proteinExistence type="predicted"/>
<feature type="region of interest" description="Disordered" evidence="1">
    <location>
        <begin position="11"/>
        <end position="78"/>
    </location>
</feature>
<organism evidence="2 3">
    <name type="scientific">Drosophila mojavensis</name>
    <name type="common">Fruit fly</name>
    <dbReference type="NCBI Taxonomy" id="7230"/>
    <lineage>
        <taxon>Eukaryota</taxon>
        <taxon>Metazoa</taxon>
        <taxon>Ecdysozoa</taxon>
        <taxon>Arthropoda</taxon>
        <taxon>Hexapoda</taxon>
        <taxon>Insecta</taxon>
        <taxon>Pterygota</taxon>
        <taxon>Neoptera</taxon>
        <taxon>Endopterygota</taxon>
        <taxon>Diptera</taxon>
        <taxon>Brachycera</taxon>
        <taxon>Muscomorpha</taxon>
        <taxon>Ephydroidea</taxon>
        <taxon>Drosophilidae</taxon>
        <taxon>Drosophila</taxon>
    </lineage>
</organism>
<keyword evidence="3" id="KW-1185">Reference proteome</keyword>
<gene>
    <name evidence="2" type="primary">Dmoj\GI26404</name>
    <name evidence="2" type="ORF">Dmoj_GI26404</name>
</gene>
<evidence type="ECO:0000313" key="2">
    <source>
        <dbReference type="EMBL" id="KRG01598.1"/>
    </source>
</evidence>
<evidence type="ECO:0000256" key="1">
    <source>
        <dbReference type="SAM" id="MobiDB-lite"/>
    </source>
</evidence>
<reference evidence="2 3" key="1">
    <citation type="journal article" date="2007" name="Nature">
        <title>Evolution of genes and genomes on the Drosophila phylogeny.</title>
        <authorList>
            <consortium name="Drosophila 12 Genomes Consortium"/>
            <person name="Clark A.G."/>
            <person name="Eisen M.B."/>
            <person name="Smith D.R."/>
            <person name="Bergman C.M."/>
            <person name="Oliver B."/>
            <person name="Markow T.A."/>
            <person name="Kaufman T.C."/>
            <person name="Kellis M."/>
            <person name="Gelbart W."/>
            <person name="Iyer V.N."/>
            <person name="Pollard D.A."/>
            <person name="Sackton T.B."/>
            <person name="Larracuente A.M."/>
            <person name="Singh N.D."/>
            <person name="Abad J.P."/>
            <person name="Abt D.N."/>
            <person name="Adryan B."/>
            <person name="Aguade M."/>
            <person name="Akashi H."/>
            <person name="Anderson W.W."/>
            <person name="Aquadro C.F."/>
            <person name="Ardell D.H."/>
            <person name="Arguello R."/>
            <person name="Artieri C.G."/>
            <person name="Barbash D.A."/>
            <person name="Barker D."/>
            <person name="Barsanti P."/>
            <person name="Batterham P."/>
            <person name="Batzoglou S."/>
            <person name="Begun D."/>
            <person name="Bhutkar A."/>
            <person name="Blanco E."/>
            <person name="Bosak S.A."/>
            <person name="Bradley R.K."/>
            <person name="Brand A.D."/>
            <person name="Brent M.R."/>
            <person name="Brooks A.N."/>
            <person name="Brown R.H."/>
            <person name="Butlin R.K."/>
            <person name="Caggese C."/>
            <person name="Calvi B.R."/>
            <person name="Bernardo de Carvalho A."/>
            <person name="Caspi A."/>
            <person name="Castrezana S."/>
            <person name="Celniker S.E."/>
            <person name="Chang J.L."/>
            <person name="Chapple C."/>
            <person name="Chatterji S."/>
            <person name="Chinwalla A."/>
            <person name="Civetta A."/>
            <person name="Clifton S.W."/>
            <person name="Comeron J.M."/>
            <person name="Costello J.C."/>
            <person name="Coyne J.A."/>
            <person name="Daub J."/>
            <person name="David R.G."/>
            <person name="Delcher A.L."/>
            <person name="Delehaunty K."/>
            <person name="Do C.B."/>
            <person name="Ebling H."/>
            <person name="Edwards K."/>
            <person name="Eickbush T."/>
            <person name="Evans J.D."/>
            <person name="Filipski A."/>
            <person name="Findeiss S."/>
            <person name="Freyhult E."/>
            <person name="Fulton L."/>
            <person name="Fulton R."/>
            <person name="Garcia A.C."/>
            <person name="Gardiner A."/>
            <person name="Garfield D.A."/>
            <person name="Garvin B.E."/>
            <person name="Gibson G."/>
            <person name="Gilbert D."/>
            <person name="Gnerre S."/>
            <person name="Godfrey J."/>
            <person name="Good R."/>
            <person name="Gotea V."/>
            <person name="Gravely B."/>
            <person name="Greenberg A.J."/>
            <person name="Griffiths-Jones S."/>
            <person name="Gross S."/>
            <person name="Guigo R."/>
            <person name="Gustafson E.A."/>
            <person name="Haerty W."/>
            <person name="Hahn M.W."/>
            <person name="Halligan D.L."/>
            <person name="Halpern A.L."/>
            <person name="Halter G.M."/>
            <person name="Han M.V."/>
            <person name="Heger A."/>
            <person name="Hillier L."/>
            <person name="Hinrichs A.S."/>
            <person name="Holmes I."/>
            <person name="Hoskins R.A."/>
            <person name="Hubisz M.J."/>
            <person name="Hultmark D."/>
            <person name="Huntley M.A."/>
            <person name="Jaffe D.B."/>
            <person name="Jagadeeshan S."/>
            <person name="Jeck W.R."/>
            <person name="Johnson J."/>
            <person name="Jones C.D."/>
            <person name="Jordan W.C."/>
            <person name="Karpen G.H."/>
            <person name="Kataoka E."/>
            <person name="Keightley P.D."/>
            <person name="Kheradpour P."/>
            <person name="Kirkness E.F."/>
            <person name="Koerich L.B."/>
            <person name="Kristiansen K."/>
            <person name="Kudrna D."/>
            <person name="Kulathinal R.J."/>
            <person name="Kumar S."/>
            <person name="Kwok R."/>
            <person name="Lander E."/>
            <person name="Langley C.H."/>
            <person name="Lapoint R."/>
            <person name="Lazzaro B.P."/>
            <person name="Lee S.J."/>
            <person name="Levesque L."/>
            <person name="Li R."/>
            <person name="Lin C.F."/>
            <person name="Lin M.F."/>
            <person name="Lindblad-Toh K."/>
            <person name="Llopart A."/>
            <person name="Long M."/>
            <person name="Low L."/>
            <person name="Lozovsky E."/>
            <person name="Lu J."/>
            <person name="Luo M."/>
            <person name="Machado C.A."/>
            <person name="Makalowski W."/>
            <person name="Marzo M."/>
            <person name="Matsuda M."/>
            <person name="Matzkin L."/>
            <person name="McAllister B."/>
            <person name="McBride C.S."/>
            <person name="McKernan B."/>
            <person name="McKernan K."/>
            <person name="Mendez-Lago M."/>
            <person name="Minx P."/>
            <person name="Mollenhauer M.U."/>
            <person name="Montooth K."/>
            <person name="Mount S.M."/>
            <person name="Mu X."/>
            <person name="Myers E."/>
            <person name="Negre B."/>
            <person name="Newfeld S."/>
            <person name="Nielsen R."/>
            <person name="Noor M.A."/>
            <person name="O'Grady P."/>
            <person name="Pachter L."/>
            <person name="Papaceit M."/>
            <person name="Parisi M.J."/>
            <person name="Parisi M."/>
            <person name="Parts L."/>
            <person name="Pedersen J.S."/>
            <person name="Pesole G."/>
            <person name="Phillippy A.M."/>
            <person name="Ponting C.P."/>
            <person name="Pop M."/>
            <person name="Porcelli D."/>
            <person name="Powell J.R."/>
            <person name="Prohaska S."/>
            <person name="Pruitt K."/>
            <person name="Puig M."/>
            <person name="Quesneville H."/>
            <person name="Ram K.R."/>
            <person name="Rand D."/>
            <person name="Rasmussen M.D."/>
            <person name="Reed L.K."/>
            <person name="Reenan R."/>
            <person name="Reily A."/>
            <person name="Remington K.A."/>
            <person name="Rieger T.T."/>
            <person name="Ritchie M.G."/>
            <person name="Robin C."/>
            <person name="Rogers Y.H."/>
            <person name="Rohde C."/>
            <person name="Rozas J."/>
            <person name="Rubenfield M.J."/>
            <person name="Ruiz A."/>
            <person name="Russo S."/>
            <person name="Salzberg S.L."/>
            <person name="Sanchez-Gracia A."/>
            <person name="Saranga D.J."/>
            <person name="Sato H."/>
            <person name="Schaeffer S.W."/>
            <person name="Schatz M.C."/>
            <person name="Schlenke T."/>
            <person name="Schwartz R."/>
            <person name="Segarra C."/>
            <person name="Singh R.S."/>
            <person name="Sirot L."/>
            <person name="Sirota M."/>
            <person name="Sisneros N.B."/>
            <person name="Smith C.D."/>
            <person name="Smith T.F."/>
            <person name="Spieth J."/>
            <person name="Stage D.E."/>
            <person name="Stark A."/>
            <person name="Stephan W."/>
            <person name="Strausberg R.L."/>
            <person name="Strempel S."/>
            <person name="Sturgill D."/>
            <person name="Sutton G."/>
            <person name="Sutton G.G."/>
            <person name="Tao W."/>
            <person name="Teichmann S."/>
            <person name="Tobari Y.N."/>
            <person name="Tomimura Y."/>
            <person name="Tsolas J.M."/>
            <person name="Valente V.L."/>
            <person name="Venter E."/>
            <person name="Venter J.C."/>
            <person name="Vicario S."/>
            <person name="Vieira F.G."/>
            <person name="Vilella A.J."/>
            <person name="Villasante A."/>
            <person name="Walenz B."/>
            <person name="Wang J."/>
            <person name="Wasserman M."/>
            <person name="Watts T."/>
            <person name="Wilson D."/>
            <person name="Wilson R.K."/>
            <person name="Wing R.A."/>
            <person name="Wolfner M.F."/>
            <person name="Wong A."/>
            <person name="Wong G.K."/>
            <person name="Wu C.I."/>
            <person name="Wu G."/>
            <person name="Yamamoto D."/>
            <person name="Yang H.P."/>
            <person name="Yang S.P."/>
            <person name="Yorke J.A."/>
            <person name="Yoshida K."/>
            <person name="Zdobnov E."/>
            <person name="Zhang P."/>
            <person name="Zhang Y."/>
            <person name="Zimin A.V."/>
            <person name="Baldwin J."/>
            <person name="Abdouelleil A."/>
            <person name="Abdulkadir J."/>
            <person name="Abebe A."/>
            <person name="Abera B."/>
            <person name="Abreu J."/>
            <person name="Acer S.C."/>
            <person name="Aftuck L."/>
            <person name="Alexander A."/>
            <person name="An P."/>
            <person name="Anderson E."/>
            <person name="Anderson S."/>
            <person name="Arachi H."/>
            <person name="Azer M."/>
            <person name="Bachantsang P."/>
            <person name="Barry A."/>
            <person name="Bayul T."/>
            <person name="Berlin A."/>
            <person name="Bessette D."/>
            <person name="Bloom T."/>
            <person name="Blye J."/>
            <person name="Boguslavskiy L."/>
            <person name="Bonnet C."/>
            <person name="Boukhgalter B."/>
            <person name="Bourzgui I."/>
            <person name="Brown A."/>
            <person name="Cahill P."/>
            <person name="Channer S."/>
            <person name="Cheshatsang Y."/>
            <person name="Chuda L."/>
            <person name="Citroen M."/>
            <person name="Collymore A."/>
            <person name="Cooke P."/>
            <person name="Costello M."/>
            <person name="D'Aco K."/>
            <person name="Daza R."/>
            <person name="De Haan G."/>
            <person name="DeGray S."/>
            <person name="DeMaso C."/>
            <person name="Dhargay N."/>
            <person name="Dooley K."/>
            <person name="Dooley E."/>
            <person name="Doricent M."/>
            <person name="Dorje P."/>
            <person name="Dorjee K."/>
            <person name="Dupes A."/>
            <person name="Elong R."/>
            <person name="Falk J."/>
            <person name="Farina A."/>
            <person name="Faro S."/>
            <person name="Ferguson D."/>
            <person name="Fisher S."/>
            <person name="Foley C.D."/>
            <person name="Franke A."/>
            <person name="Friedrich D."/>
            <person name="Gadbois L."/>
            <person name="Gearin G."/>
            <person name="Gearin C.R."/>
            <person name="Giannoukos G."/>
            <person name="Goode T."/>
            <person name="Graham J."/>
            <person name="Grandbois E."/>
            <person name="Grewal S."/>
            <person name="Gyaltsen K."/>
            <person name="Hafez N."/>
            <person name="Hagos B."/>
            <person name="Hall J."/>
            <person name="Henson C."/>
            <person name="Hollinger A."/>
            <person name="Honan T."/>
            <person name="Huard M.D."/>
            <person name="Hughes L."/>
            <person name="Hurhula B."/>
            <person name="Husby M.E."/>
            <person name="Kamat A."/>
            <person name="Kanga B."/>
            <person name="Kashin S."/>
            <person name="Khazanovich D."/>
            <person name="Kisner P."/>
            <person name="Lance K."/>
            <person name="Lara M."/>
            <person name="Lee W."/>
            <person name="Lennon N."/>
            <person name="Letendre F."/>
            <person name="LeVine R."/>
            <person name="Lipovsky A."/>
            <person name="Liu X."/>
            <person name="Liu J."/>
            <person name="Liu S."/>
            <person name="Lokyitsang T."/>
            <person name="Lokyitsang Y."/>
            <person name="Lubonja R."/>
            <person name="Lui A."/>
            <person name="MacDonald P."/>
            <person name="Magnisalis V."/>
            <person name="Maru K."/>
            <person name="Matthews C."/>
            <person name="McCusker W."/>
            <person name="McDonough S."/>
            <person name="Mehta T."/>
            <person name="Meldrim J."/>
            <person name="Meneus L."/>
            <person name="Mihai O."/>
            <person name="Mihalev A."/>
            <person name="Mihova T."/>
            <person name="Mittelman R."/>
            <person name="Mlenga V."/>
            <person name="Montmayeur A."/>
            <person name="Mulrain L."/>
            <person name="Navidi A."/>
            <person name="Naylor J."/>
            <person name="Negash T."/>
            <person name="Nguyen T."/>
            <person name="Nguyen N."/>
            <person name="Nicol R."/>
            <person name="Norbu C."/>
            <person name="Norbu N."/>
            <person name="Novod N."/>
            <person name="O'Neill B."/>
            <person name="Osman S."/>
            <person name="Markiewicz E."/>
            <person name="Oyono O.L."/>
            <person name="Patti C."/>
            <person name="Phunkhang P."/>
            <person name="Pierre F."/>
            <person name="Priest M."/>
            <person name="Raghuraman S."/>
            <person name="Rege F."/>
            <person name="Reyes R."/>
            <person name="Rise C."/>
            <person name="Rogov P."/>
            <person name="Ross K."/>
            <person name="Ryan E."/>
            <person name="Settipalli S."/>
            <person name="Shea T."/>
            <person name="Sherpa N."/>
            <person name="Shi L."/>
            <person name="Shih D."/>
            <person name="Sparrow T."/>
            <person name="Spaulding J."/>
            <person name="Stalker J."/>
            <person name="Stange-Thomann N."/>
            <person name="Stavropoulos S."/>
            <person name="Stone C."/>
            <person name="Strader C."/>
            <person name="Tesfaye S."/>
            <person name="Thomson T."/>
            <person name="Thoulutsang Y."/>
            <person name="Thoulutsang D."/>
            <person name="Topham K."/>
            <person name="Topping I."/>
            <person name="Tsamla T."/>
            <person name="Vassiliev H."/>
            <person name="Vo A."/>
            <person name="Wangchuk T."/>
            <person name="Wangdi T."/>
            <person name="Weiand M."/>
            <person name="Wilkinson J."/>
            <person name="Wilson A."/>
            <person name="Yadav S."/>
            <person name="Young G."/>
            <person name="Yu Q."/>
            <person name="Zembek L."/>
            <person name="Zhong D."/>
            <person name="Zimmer A."/>
            <person name="Zwirko Z."/>
            <person name="Jaffe D.B."/>
            <person name="Alvarez P."/>
            <person name="Brockman W."/>
            <person name="Butler J."/>
            <person name="Chin C."/>
            <person name="Gnerre S."/>
            <person name="Grabherr M."/>
            <person name="Kleber M."/>
            <person name="Mauceli E."/>
            <person name="MacCallum I."/>
        </authorList>
    </citation>
    <scope>NUCLEOTIDE SEQUENCE [LARGE SCALE GENOMIC DNA]</scope>
    <source>
        <strain evidence="3">Tucson 15081-1352.22</strain>
    </source>
</reference>
<evidence type="ECO:0000313" key="3">
    <source>
        <dbReference type="Proteomes" id="UP000009192"/>
    </source>
</evidence>
<dbReference type="Proteomes" id="UP000009192">
    <property type="component" value="Unassembled WGS sequence"/>
</dbReference>
<feature type="compositionally biased region" description="Low complexity" evidence="1">
    <location>
        <begin position="22"/>
        <end position="35"/>
    </location>
</feature>
<sequence length="107" mass="11009">MIKGCPCKSATNTDPNCSYCANGKQNSGKQNKGGSYDPNGYPNSKNGGPHDGSNNPSNQKGKSGARGNDSQGGDGSENSMSLLKAVLVFSIGCFLTMQMTNVANELG</sequence>
<protein>
    <submittedName>
        <fullName evidence="2">Uncharacterized protein</fullName>
    </submittedName>
</protein>